<feature type="domain" description="DEAD-box RNA helicase Q" evidence="9">
    <location>
        <begin position="890"/>
        <end position="918"/>
    </location>
</feature>
<evidence type="ECO:0000256" key="5">
    <source>
        <dbReference type="PROSITE-ProRule" id="PRU00552"/>
    </source>
</evidence>
<feature type="domain" description="DEAD-box RNA helicase Q" evidence="9">
    <location>
        <begin position="1101"/>
        <end position="1129"/>
    </location>
</feature>
<dbReference type="GO" id="GO:0005524">
    <property type="term" value="F:ATP binding"/>
    <property type="evidence" value="ECO:0007669"/>
    <property type="project" value="UniProtKB-KW"/>
</dbReference>
<evidence type="ECO:0000259" key="9">
    <source>
        <dbReference type="PROSITE" id="PS51195"/>
    </source>
</evidence>
<dbReference type="GO" id="GO:0003676">
    <property type="term" value="F:nucleic acid binding"/>
    <property type="evidence" value="ECO:0007669"/>
    <property type="project" value="InterPro"/>
</dbReference>
<gene>
    <name evidence="10" type="ORF">KVV02_003486</name>
</gene>
<dbReference type="PROSITE" id="PS51194">
    <property type="entry name" value="HELICASE_CTER"/>
    <property type="match status" value="2"/>
</dbReference>
<sequence length="1481" mass="160537">MSQTTLAELSISLGHVQSLLKQITAEVKVLSEGVAVLVEQEEAEDLEEELNYLDVDPWSKVNDKDKNTAVTASRQDSIRSLLQRKPSTVKDETKALARILSQKKRAGSGAGSESETEKHQPSSKWPASTLQDQVIEEDSASSEGSASYLNGSRESLGGGKQEDSTFSSLASATSSNATTPQPPEAERVPHTISVQTTQMPAKFSVAISKPLTPLSPATPVLSTSSSQGSILSAMNNHNHHSNSSPAGPPPFWRSSTAPSVTEGSRPSSAGSNVHSDGHSARGNMQSTQRRSWQPESRTTLDSTPFAQSSIKDRYTQALRSTSQGAILHPPVGRDTIKSTVTVKSAAPLAATQVEKTESTDCFSKLGLSPELLRGIYAYGLKMPSILQQRGIPMIMSKHDVLAQAKPEVAKTLTYAIPLLHFLTLPATSIHPQLLILCSNHDLCLHVQRVLLALARFMPTISCLICADGNNATLSLGTISTTQVNTAGHGGSNKNGHARSNGYGGSHGANGVGANADPLPVIAAHVVIGTPGKVLNLIKTKQISIAALKVMVLENADILLSTPLKEATISLLTMVRVPGNTSTGNATTPSSSLAGTTGHGPTTSPPTSVPTSPVSMAVAALNGRIMGAAGGGISNGVVGRTPGSYTDTGSRPRSMSSSAPSAFSSLATPTPTIATTMNQPQLLFFSTEVPPHVIDYVYQYSNQPTKALVKGHELALKGILQFFKYLTVEDEEWRHELLCELIEDSGANRAVVFCNRDSSVERVVRKIRERNGSAIGAYSDMDMSTRRAALGRFRTSAPPAVFVLTDEVAKDLDILSVPLVISFEIPSISHYIPRVKWIDRSNGRVGVKINLVDGHKGEGQALRAIQQHYRTTIDDMPPGFEIQSNSDEVIWTYDSMGLAAALISNLHSYGIEKPSAIQQRAIPAILSGRDVLLQDPSLSGKTLACCISAIQKVVHFGSKMQVLIMVPTREMAPPVQVIVRELCFAMDIHGYAVGTAKTVREDMEYIAERKPHVLVGTPGRLYDAHLRGALSIEEEVRMVIVDEVDEILSRGFGDCVGALLASLRSGTQVVLVLRTMTPEVADLMAKLRSDHVQIPEAPIAVDSFESMGLKPELLRGIYSFGFERPSYIQQHAILPILKGHDVIAQAQSGTGKTATFAISILHQLDYSNPHCQALILVPTRELSHVMQRVFLTLGEYLNVQCRACIGGARMQDDIVSLTQGGIQVVVGTPGRVYDLIRRGVLKLDSIQKFVLDQADEMLSRGFKDSIQDVFQSLPTTVQTVVVSATMPADMLEEVTSEFMQNPVKILLKTDETTALEGVKQFYLAVEKEEWKLETLLDFYETVTITQAVIFCNTRDRVEWLRDQLVLSEQHAFTVSVVHAEMSPSEREKVEQEFRQGLTRLLITTDILPRGLTGIQRMPLAINYDFPSNKENYIHRIGGGRRFGRVGVVIHFLTGADVPALREIETFFSIKVDEMPMDIADLL</sequence>
<keyword evidence="3" id="KW-0347">Helicase</keyword>
<dbReference type="InterPro" id="IPR027417">
    <property type="entry name" value="P-loop_NTPase"/>
</dbReference>
<evidence type="ECO:0000313" key="10">
    <source>
        <dbReference type="EMBL" id="KAG9324007.1"/>
    </source>
</evidence>
<evidence type="ECO:0000259" key="7">
    <source>
        <dbReference type="PROSITE" id="PS51192"/>
    </source>
</evidence>
<feature type="short sequence motif" description="Q motif" evidence="5">
    <location>
        <begin position="1101"/>
        <end position="1129"/>
    </location>
</feature>
<reference evidence="10" key="1">
    <citation type="submission" date="2021-07" db="EMBL/GenBank/DDBJ databases">
        <title>Draft genome of Mortierella alpina, strain LL118, isolated from an aspen leaf litter sample.</title>
        <authorList>
            <person name="Yang S."/>
            <person name="Vinatzer B.A."/>
        </authorList>
    </citation>
    <scope>NUCLEOTIDE SEQUENCE</scope>
    <source>
        <strain evidence="10">LL118</strain>
    </source>
</reference>
<evidence type="ECO:0000256" key="1">
    <source>
        <dbReference type="ARBA" id="ARBA00022741"/>
    </source>
</evidence>
<dbReference type="SMART" id="SM00490">
    <property type="entry name" value="HELICc"/>
    <property type="match status" value="1"/>
</dbReference>
<feature type="region of interest" description="Disordered" evidence="6">
    <location>
        <begin position="578"/>
        <end position="612"/>
    </location>
</feature>
<evidence type="ECO:0000256" key="2">
    <source>
        <dbReference type="ARBA" id="ARBA00022801"/>
    </source>
</evidence>
<dbReference type="CDD" id="cd18787">
    <property type="entry name" value="SF2_C_DEAD"/>
    <property type="match status" value="1"/>
</dbReference>
<dbReference type="InterPro" id="IPR011545">
    <property type="entry name" value="DEAD/DEAH_box_helicase_dom"/>
</dbReference>
<dbReference type="InterPro" id="IPR014014">
    <property type="entry name" value="RNA_helicase_DEAD_Q_motif"/>
</dbReference>
<name>A0A9P8CY14_MORAP</name>
<dbReference type="GO" id="GO:0003724">
    <property type="term" value="F:RNA helicase activity"/>
    <property type="evidence" value="ECO:0007669"/>
    <property type="project" value="InterPro"/>
</dbReference>
<feature type="domain" description="Helicase ATP-binding" evidence="7">
    <location>
        <begin position="391"/>
        <end position="572"/>
    </location>
</feature>
<dbReference type="PROSITE" id="PS51192">
    <property type="entry name" value="HELICASE_ATP_BIND_1"/>
    <property type="match status" value="3"/>
</dbReference>
<feature type="region of interest" description="Disordered" evidence="6">
    <location>
        <begin position="211"/>
        <end position="308"/>
    </location>
</feature>
<evidence type="ECO:0000256" key="6">
    <source>
        <dbReference type="SAM" id="MobiDB-lite"/>
    </source>
</evidence>
<evidence type="ECO:0000313" key="11">
    <source>
        <dbReference type="Proteomes" id="UP000717515"/>
    </source>
</evidence>
<evidence type="ECO:0008006" key="12">
    <source>
        <dbReference type="Google" id="ProtNLM"/>
    </source>
</evidence>
<dbReference type="PANTHER" id="PTHR47960">
    <property type="entry name" value="DEAD-BOX ATP-DEPENDENT RNA HELICASE 50"/>
    <property type="match status" value="1"/>
</dbReference>
<feature type="compositionally biased region" description="Polar residues" evidence="6">
    <location>
        <begin position="578"/>
        <end position="594"/>
    </location>
</feature>
<feature type="region of interest" description="Disordered" evidence="6">
    <location>
        <begin position="638"/>
        <end position="663"/>
    </location>
</feature>
<evidence type="ECO:0000256" key="4">
    <source>
        <dbReference type="ARBA" id="ARBA00022840"/>
    </source>
</evidence>
<dbReference type="SMART" id="SM00487">
    <property type="entry name" value="DEXDc"/>
    <property type="match status" value="2"/>
</dbReference>
<accession>A0A9P8CY14</accession>
<dbReference type="InterPro" id="IPR001650">
    <property type="entry name" value="Helicase_C-like"/>
</dbReference>
<feature type="domain" description="Helicase C-terminal" evidence="8">
    <location>
        <begin position="720"/>
        <end position="883"/>
    </location>
</feature>
<feature type="domain" description="Helicase ATP-binding" evidence="7">
    <location>
        <begin position="1132"/>
        <end position="1303"/>
    </location>
</feature>
<feature type="compositionally biased region" description="Polar residues" evidence="6">
    <location>
        <begin position="282"/>
        <end position="308"/>
    </location>
</feature>
<proteinExistence type="predicted"/>
<feature type="domain" description="Helicase C-terminal" evidence="8">
    <location>
        <begin position="1316"/>
        <end position="1481"/>
    </location>
</feature>
<dbReference type="Pfam" id="PF00271">
    <property type="entry name" value="Helicase_C"/>
    <property type="match status" value="2"/>
</dbReference>
<dbReference type="SUPFAM" id="SSF52540">
    <property type="entry name" value="P-loop containing nucleoside triphosphate hydrolases"/>
    <property type="match status" value="5"/>
</dbReference>
<dbReference type="InterPro" id="IPR014001">
    <property type="entry name" value="Helicase_ATP-bd"/>
</dbReference>
<feature type="compositionally biased region" description="Polar residues" evidence="6">
    <location>
        <begin position="253"/>
        <end position="274"/>
    </location>
</feature>
<feature type="compositionally biased region" description="Low complexity" evidence="6">
    <location>
        <begin position="222"/>
        <end position="244"/>
    </location>
</feature>
<feature type="short sequence motif" description="Q motif" evidence="5">
    <location>
        <begin position="890"/>
        <end position="918"/>
    </location>
</feature>
<dbReference type="Pfam" id="PF00270">
    <property type="entry name" value="DEAD"/>
    <property type="match status" value="2"/>
</dbReference>
<feature type="compositionally biased region" description="Low complexity" evidence="6">
    <location>
        <begin position="650"/>
        <end position="663"/>
    </location>
</feature>
<comment type="caution">
    <text evidence="10">The sequence shown here is derived from an EMBL/GenBank/DDBJ whole genome shotgun (WGS) entry which is preliminary data.</text>
</comment>
<protein>
    <recommendedName>
        <fullName evidence="12">RNA helicase</fullName>
    </recommendedName>
</protein>
<feature type="compositionally biased region" description="Polar residues" evidence="6">
    <location>
        <begin position="122"/>
        <end position="132"/>
    </location>
</feature>
<evidence type="ECO:0000259" key="8">
    <source>
        <dbReference type="PROSITE" id="PS51194"/>
    </source>
</evidence>
<feature type="domain" description="Helicase ATP-binding" evidence="7">
    <location>
        <begin position="921"/>
        <end position="1095"/>
    </location>
</feature>
<feature type="compositionally biased region" description="Low complexity" evidence="6">
    <location>
        <begin position="164"/>
        <end position="179"/>
    </location>
</feature>
<feature type="compositionally biased region" description="Polar residues" evidence="6">
    <location>
        <begin position="68"/>
        <end position="80"/>
    </location>
</feature>
<dbReference type="PROSITE" id="PS51195">
    <property type="entry name" value="Q_MOTIF"/>
    <property type="match status" value="2"/>
</dbReference>
<organism evidence="10 11">
    <name type="scientific">Mortierella alpina</name>
    <name type="common">Oleaginous fungus</name>
    <name type="synonym">Mortierella renispora</name>
    <dbReference type="NCBI Taxonomy" id="64518"/>
    <lineage>
        <taxon>Eukaryota</taxon>
        <taxon>Fungi</taxon>
        <taxon>Fungi incertae sedis</taxon>
        <taxon>Mucoromycota</taxon>
        <taxon>Mortierellomycotina</taxon>
        <taxon>Mortierellomycetes</taxon>
        <taxon>Mortierellales</taxon>
        <taxon>Mortierellaceae</taxon>
        <taxon>Mortierella</taxon>
    </lineage>
</organism>
<feature type="region of interest" description="Disordered" evidence="6">
    <location>
        <begin position="61"/>
        <end position="187"/>
    </location>
</feature>
<dbReference type="Gene3D" id="3.40.50.300">
    <property type="entry name" value="P-loop containing nucleotide triphosphate hydrolases"/>
    <property type="match status" value="5"/>
</dbReference>
<dbReference type="Proteomes" id="UP000717515">
    <property type="component" value="Unassembled WGS sequence"/>
</dbReference>
<dbReference type="GO" id="GO:0016787">
    <property type="term" value="F:hydrolase activity"/>
    <property type="evidence" value="ECO:0007669"/>
    <property type="project" value="UniProtKB-KW"/>
</dbReference>
<dbReference type="EMBL" id="JAIFTL010000080">
    <property type="protein sequence ID" value="KAG9324007.1"/>
    <property type="molecule type" value="Genomic_DNA"/>
</dbReference>
<evidence type="ECO:0000256" key="3">
    <source>
        <dbReference type="ARBA" id="ARBA00022806"/>
    </source>
</evidence>
<keyword evidence="2" id="KW-0378">Hydrolase</keyword>
<keyword evidence="4" id="KW-0067">ATP-binding</keyword>
<keyword evidence="1" id="KW-0547">Nucleotide-binding</keyword>